<dbReference type="EC" id="2.4.99.12" evidence="2 9"/>
<dbReference type="Pfam" id="PF04413">
    <property type="entry name" value="Glycos_transf_N"/>
    <property type="match status" value="1"/>
</dbReference>
<evidence type="ECO:0000256" key="6">
    <source>
        <dbReference type="ARBA" id="ARBA00049183"/>
    </source>
</evidence>
<dbReference type="Gene3D" id="3.40.50.11720">
    <property type="entry name" value="3-Deoxy-D-manno-octulosonic-acid transferase, N-terminal domain"/>
    <property type="match status" value="1"/>
</dbReference>
<sequence length="432" mass="48055">MIREPSGIRAAFWAYDRLWGMLAPLMRLHPRLAEGFRERIGASMPQPASLWIQAASVGEAYLARELMKRLDPGPGPGPLRVLLTANTRQGLEIHRGTRCLTSAVSNHRVRIGYFPFDRPAVMRRIVARIRPKVTVFLETEIWPGLLRELRRSGSRTMVVNGRMSSRGFRRYRLWPALWRHVAPDEVMAVSEADADRFRQLFPGADIGVMSNIKFDRLDTPAPDAAVRERPPVFSPPDAPFVILGSVRRQEEDAVAAVIGRILSGPHRPVIGLFPRHLHRVGPWRARLNRMGVPWVLRSDTGRHAPETTSGGTVVLWDVIGELSAAYGYAHTAFVGGSLAPLGGQNFIEAIRSGVIPVIGPSWEDFRWVGEEIFERGLARIAADWRAAADLLVRDLDEPPCRSRVLEAAEDYFSSRKGGAEAACRRIAAGLNA</sequence>
<feature type="site" description="Transition state stabilizer" evidence="8">
    <location>
        <position position="213"/>
    </location>
</feature>
<dbReference type="InterPro" id="IPR007507">
    <property type="entry name" value="Glycos_transf_N"/>
</dbReference>
<dbReference type="UniPathway" id="UPA00958"/>
<dbReference type="InterPro" id="IPR038107">
    <property type="entry name" value="Glycos_transf_N_sf"/>
</dbReference>
<keyword evidence="9" id="KW-0448">Lipopolysaccharide biosynthesis</keyword>
<dbReference type="OrthoDB" id="9789797at2"/>
<dbReference type="PANTHER" id="PTHR42755:SF1">
    <property type="entry name" value="3-DEOXY-D-MANNO-OCTULOSONIC ACID TRANSFERASE, MITOCHONDRIAL-RELATED"/>
    <property type="match status" value="1"/>
</dbReference>
<dbReference type="PATRIC" id="fig|1121405.3.peg.3614"/>
<accession>S7UMY9</accession>
<dbReference type="PANTHER" id="PTHR42755">
    <property type="entry name" value="3-DEOXY-MANNO-OCTULOSONATE CYTIDYLYLTRANSFERASE"/>
    <property type="match status" value="1"/>
</dbReference>
<comment type="caution">
    <text evidence="11">The sequence shown here is derived from an EMBL/GenBank/DDBJ whole genome shotgun (WGS) entry which is preliminary data.</text>
</comment>
<dbReference type="RefSeq" id="WP_020878238.1">
    <property type="nucleotide sequence ID" value="NZ_ATHJ01000108.1"/>
</dbReference>
<evidence type="ECO:0000256" key="7">
    <source>
        <dbReference type="PIRSR" id="PIRSR639901-1"/>
    </source>
</evidence>
<feature type="site" description="Transition state stabilizer" evidence="8">
    <location>
        <position position="138"/>
    </location>
</feature>
<dbReference type="Proteomes" id="UP000014977">
    <property type="component" value="Unassembled WGS sequence"/>
</dbReference>
<evidence type="ECO:0000256" key="3">
    <source>
        <dbReference type="ARBA" id="ARBA00019077"/>
    </source>
</evidence>
<dbReference type="GO" id="GO:0005886">
    <property type="term" value="C:plasma membrane"/>
    <property type="evidence" value="ECO:0007669"/>
    <property type="project" value="UniProtKB-SubCell"/>
</dbReference>
<dbReference type="GO" id="GO:0009245">
    <property type="term" value="P:lipid A biosynthetic process"/>
    <property type="evidence" value="ECO:0007669"/>
    <property type="project" value="TreeGrafter"/>
</dbReference>
<gene>
    <name evidence="11" type="ORF">dsmv_3148</name>
</gene>
<keyword evidence="4 9" id="KW-0808">Transferase</keyword>
<evidence type="ECO:0000256" key="8">
    <source>
        <dbReference type="PIRSR" id="PIRSR639901-2"/>
    </source>
</evidence>
<dbReference type="AlphaFoldDB" id="S7UMY9"/>
<evidence type="ECO:0000256" key="2">
    <source>
        <dbReference type="ARBA" id="ARBA00012621"/>
    </source>
</evidence>
<evidence type="ECO:0000256" key="1">
    <source>
        <dbReference type="ARBA" id="ARBA00004713"/>
    </source>
</evidence>
<keyword evidence="12" id="KW-1185">Reference proteome</keyword>
<dbReference type="EMBL" id="ATHJ01000108">
    <property type="protein sequence ID" value="EPR35334.1"/>
    <property type="molecule type" value="Genomic_DNA"/>
</dbReference>
<feature type="domain" description="3-deoxy-D-manno-octulosonic-acid transferase N-terminal" evidence="10">
    <location>
        <begin position="35"/>
        <end position="215"/>
    </location>
</feature>
<comment type="catalytic activity">
    <reaction evidence="6 9">
        <text>lipid IVA (E. coli) + CMP-3-deoxy-beta-D-manno-octulosonate = alpha-Kdo-(2-&gt;6)-lipid IVA (E. coli) + CMP + H(+)</text>
        <dbReference type="Rhea" id="RHEA:28066"/>
        <dbReference type="ChEBI" id="CHEBI:15378"/>
        <dbReference type="ChEBI" id="CHEBI:58603"/>
        <dbReference type="ChEBI" id="CHEBI:60364"/>
        <dbReference type="ChEBI" id="CHEBI:60377"/>
        <dbReference type="ChEBI" id="CHEBI:85987"/>
        <dbReference type="EC" id="2.4.99.12"/>
    </reaction>
</comment>
<comment type="pathway">
    <text evidence="1 9">Bacterial outer membrane biogenesis; LPS core biosynthesis.</text>
</comment>
<dbReference type="eggNOG" id="COG1519">
    <property type="taxonomic scope" value="Bacteria"/>
</dbReference>
<dbReference type="InterPro" id="IPR039901">
    <property type="entry name" value="Kdotransferase"/>
</dbReference>
<dbReference type="GO" id="GO:0043842">
    <property type="term" value="F:Kdo transferase activity"/>
    <property type="evidence" value="ECO:0007669"/>
    <property type="project" value="UniProtKB-EC"/>
</dbReference>
<name>S7UMY9_DESML</name>
<evidence type="ECO:0000256" key="4">
    <source>
        <dbReference type="ARBA" id="ARBA00022679"/>
    </source>
</evidence>
<evidence type="ECO:0000313" key="11">
    <source>
        <dbReference type="EMBL" id="EPR35334.1"/>
    </source>
</evidence>
<feature type="active site" description="Proton acceptor" evidence="7">
    <location>
        <position position="59"/>
    </location>
</feature>
<evidence type="ECO:0000259" key="10">
    <source>
        <dbReference type="Pfam" id="PF04413"/>
    </source>
</evidence>
<evidence type="ECO:0000256" key="9">
    <source>
        <dbReference type="RuleBase" id="RU365103"/>
    </source>
</evidence>
<keyword evidence="9" id="KW-0472">Membrane</keyword>
<dbReference type="GO" id="GO:0009244">
    <property type="term" value="P:lipopolysaccharide core region biosynthetic process"/>
    <property type="evidence" value="ECO:0007669"/>
    <property type="project" value="UniProtKB-UniRule"/>
</dbReference>
<comment type="function">
    <text evidence="9">Involved in lipopolysaccharide (LPS) biosynthesis. Catalyzes the transfer of 3-deoxy-D-manno-octulosonate (Kdo) residue(s) from CMP-Kdo to lipid IV(A), the tetraacyldisaccharide-1,4'-bisphosphate precursor of lipid A.</text>
</comment>
<evidence type="ECO:0000256" key="5">
    <source>
        <dbReference type="ARBA" id="ARBA00031445"/>
    </source>
</evidence>
<comment type="subcellular location">
    <subcellularLocation>
        <location evidence="9">Cell membrane</location>
    </subcellularLocation>
</comment>
<keyword evidence="9" id="KW-1003">Cell membrane</keyword>
<comment type="similarity">
    <text evidence="9">Belongs to the glycosyltransferase group 1 family.</text>
</comment>
<protein>
    <recommendedName>
        <fullName evidence="3 9">3-deoxy-D-manno-octulosonic acid transferase</fullName>
        <shortName evidence="9">Kdo transferase</shortName>
        <ecNumber evidence="2 9">2.4.99.12</ecNumber>
    </recommendedName>
    <alternativeName>
        <fullName evidence="5 9">Lipid IV(A) 3-deoxy-D-manno-octulosonic acid transferase</fullName>
    </alternativeName>
</protein>
<dbReference type="STRING" id="897.B2D07_09455"/>
<reference evidence="11 12" key="1">
    <citation type="journal article" date="2013" name="Genome Announc.">
        <title>Draft genome sequences for three mercury-methylating, sulfate-reducing bacteria.</title>
        <authorList>
            <person name="Brown S.D."/>
            <person name="Hurt R.A.Jr."/>
            <person name="Gilmour C.C."/>
            <person name="Elias D.A."/>
        </authorList>
    </citation>
    <scope>NUCLEOTIDE SEQUENCE [LARGE SCALE GENOMIC DNA]</scope>
    <source>
        <strain evidence="11 12">DSM 2059</strain>
    </source>
</reference>
<dbReference type="Gene3D" id="3.40.50.2000">
    <property type="entry name" value="Glycogen Phosphorylase B"/>
    <property type="match status" value="1"/>
</dbReference>
<evidence type="ECO:0000313" key="12">
    <source>
        <dbReference type="Proteomes" id="UP000014977"/>
    </source>
</evidence>
<proteinExistence type="inferred from homology"/>
<organism evidence="11 12">
    <name type="scientific">Desulfococcus multivorans DSM 2059</name>
    <dbReference type="NCBI Taxonomy" id="1121405"/>
    <lineage>
        <taxon>Bacteria</taxon>
        <taxon>Pseudomonadati</taxon>
        <taxon>Thermodesulfobacteriota</taxon>
        <taxon>Desulfobacteria</taxon>
        <taxon>Desulfobacterales</taxon>
        <taxon>Desulfococcaceae</taxon>
        <taxon>Desulfococcus</taxon>
    </lineage>
</organism>